<gene>
    <name evidence="1" type="ORF">SAMN05660835_00144</name>
</gene>
<evidence type="ECO:0000313" key="2">
    <source>
        <dbReference type="Proteomes" id="UP000199411"/>
    </source>
</evidence>
<dbReference type="Pfam" id="PF20393">
    <property type="entry name" value="Pro_CA_2"/>
    <property type="match status" value="1"/>
</dbReference>
<dbReference type="InterPro" id="IPR036874">
    <property type="entry name" value="Carbonic_anhydrase_sf"/>
</dbReference>
<dbReference type="GO" id="GO:0008270">
    <property type="term" value="F:zinc ion binding"/>
    <property type="evidence" value="ECO:0007669"/>
    <property type="project" value="InterPro"/>
</dbReference>
<name>A0A1G6HWU6_9BACT</name>
<keyword evidence="2" id="KW-1185">Reference proteome</keyword>
<dbReference type="SUPFAM" id="SSF53056">
    <property type="entry name" value="beta-carbonic anhydrase, cab"/>
    <property type="match status" value="1"/>
</dbReference>
<dbReference type="InterPro" id="IPR046871">
    <property type="entry name" value="Pro_CA_2"/>
</dbReference>
<evidence type="ECO:0000313" key="1">
    <source>
        <dbReference type="EMBL" id="SDB98674.1"/>
    </source>
</evidence>
<sequence length="124" mass="14144">MEFVSVVNCMDGRVQEPVINWMKKKYNAEYVDMITEPGPIKILSDNSDKCLVESIKSRLVVSVEKHGSKVIAVVGHHDCAGNPSDKQTQINQIKNSINLIKTWFNDVEIIGLWVNEKWQVEKVF</sequence>
<accession>A0A1G6HWU6</accession>
<dbReference type="OrthoDB" id="9794613at2"/>
<dbReference type="GO" id="GO:0004089">
    <property type="term" value="F:carbonate dehydratase activity"/>
    <property type="evidence" value="ECO:0007669"/>
    <property type="project" value="InterPro"/>
</dbReference>
<dbReference type="RefSeq" id="WP_025392512.1">
    <property type="nucleotide sequence ID" value="NZ_FMYU01000001.1"/>
</dbReference>
<dbReference type="EMBL" id="FMYU01000001">
    <property type="protein sequence ID" value="SDB98674.1"/>
    <property type="molecule type" value="Genomic_DNA"/>
</dbReference>
<reference evidence="2" key="1">
    <citation type="submission" date="2016-10" db="EMBL/GenBank/DDBJ databases">
        <authorList>
            <person name="Varghese N."/>
            <person name="Submissions S."/>
        </authorList>
    </citation>
    <scope>NUCLEOTIDE SEQUENCE [LARGE SCALE GENOMIC DNA]</scope>
    <source>
        <strain evidence="2">DSM 8415</strain>
    </source>
</reference>
<dbReference type="AlphaFoldDB" id="A0A1G6HWU6"/>
<evidence type="ECO:0008006" key="3">
    <source>
        <dbReference type="Google" id="ProtNLM"/>
    </source>
</evidence>
<proteinExistence type="predicted"/>
<organism evidence="1 2">
    <name type="scientific">Desulfurella multipotens</name>
    <dbReference type="NCBI Taxonomy" id="79269"/>
    <lineage>
        <taxon>Bacteria</taxon>
        <taxon>Pseudomonadati</taxon>
        <taxon>Campylobacterota</taxon>
        <taxon>Desulfurellia</taxon>
        <taxon>Desulfurellales</taxon>
        <taxon>Desulfurellaceae</taxon>
        <taxon>Desulfurella</taxon>
    </lineage>
</organism>
<dbReference type="Proteomes" id="UP000199411">
    <property type="component" value="Unassembled WGS sequence"/>
</dbReference>
<protein>
    <recommendedName>
        <fullName evidence="3">Carbonic anhydrase</fullName>
    </recommendedName>
</protein>